<evidence type="ECO:0000256" key="11">
    <source>
        <dbReference type="ARBA" id="ARBA00023125"/>
    </source>
</evidence>
<dbReference type="InterPro" id="IPR001909">
    <property type="entry name" value="KRAB"/>
</dbReference>
<dbReference type="FunFam" id="3.30.160.60:FF:003543">
    <property type="entry name" value="Zinc finger protein 529"/>
    <property type="match status" value="1"/>
</dbReference>
<dbReference type="Pfam" id="PF00096">
    <property type="entry name" value="zf-C2H2"/>
    <property type="match status" value="8"/>
</dbReference>
<feature type="domain" description="C2H2-type" evidence="16">
    <location>
        <begin position="285"/>
        <end position="312"/>
    </location>
</feature>
<dbReference type="InterPro" id="IPR036051">
    <property type="entry name" value="KRAB_dom_sf"/>
</dbReference>
<accession>G7NMU3</accession>
<dbReference type="PANTHER" id="PTHR24393">
    <property type="entry name" value="ZINC FINGER PROTEIN"/>
    <property type="match status" value="1"/>
</dbReference>
<dbReference type="PANTHER" id="PTHR24393:SF159">
    <property type="entry name" value="ZINC FINGER PROTEIN 345-RELATED"/>
    <property type="match status" value="1"/>
</dbReference>
<evidence type="ECO:0000256" key="8">
    <source>
        <dbReference type="ARBA" id="ARBA00022833"/>
    </source>
</evidence>
<dbReference type="GO" id="GO:0008270">
    <property type="term" value="F:zinc ion binding"/>
    <property type="evidence" value="ECO:0007669"/>
    <property type="project" value="UniProtKB-KW"/>
</dbReference>
<keyword evidence="9" id="KW-0832">Ubl conjugation</keyword>
<feature type="domain" description="C2H2-type" evidence="16">
    <location>
        <begin position="480"/>
        <end position="507"/>
    </location>
</feature>
<dbReference type="FunFam" id="3.30.160.60:FF:002254">
    <property type="entry name" value="Zinc finger protein 540"/>
    <property type="match status" value="1"/>
</dbReference>
<dbReference type="FunFam" id="3.30.160.60:FF:000069">
    <property type="entry name" value="Zinc finger protein 572"/>
    <property type="match status" value="1"/>
</dbReference>
<evidence type="ECO:0000259" key="17">
    <source>
        <dbReference type="PROSITE" id="PS50805"/>
    </source>
</evidence>
<feature type="domain" description="C2H2-type" evidence="16">
    <location>
        <begin position="368"/>
        <end position="395"/>
    </location>
</feature>
<proteinExistence type="inferred from homology"/>
<evidence type="ECO:0000256" key="12">
    <source>
        <dbReference type="ARBA" id="ARBA00023163"/>
    </source>
</evidence>
<evidence type="ECO:0000256" key="3">
    <source>
        <dbReference type="ARBA" id="ARBA00006991"/>
    </source>
</evidence>
<dbReference type="Gene3D" id="6.10.140.140">
    <property type="match status" value="1"/>
</dbReference>
<comment type="subcellular location">
    <subcellularLocation>
        <location evidence="2">Nucleus</location>
    </subcellularLocation>
</comment>
<dbReference type="SUPFAM" id="SSF57667">
    <property type="entry name" value="beta-beta-alpha zinc fingers"/>
    <property type="match status" value="7"/>
</dbReference>
<dbReference type="GO" id="GO:0005634">
    <property type="term" value="C:nucleus"/>
    <property type="evidence" value="ECO:0007669"/>
    <property type="project" value="UniProtKB-SubCell"/>
</dbReference>
<dbReference type="PROSITE" id="PS50805">
    <property type="entry name" value="KRAB"/>
    <property type="match status" value="1"/>
</dbReference>
<dbReference type="PROSITE" id="PS50157">
    <property type="entry name" value="ZINC_FINGER_C2H2_2"/>
    <property type="match status" value="10"/>
</dbReference>
<feature type="domain" description="KRAB" evidence="17">
    <location>
        <begin position="125"/>
        <end position="205"/>
    </location>
</feature>
<evidence type="ECO:0000256" key="7">
    <source>
        <dbReference type="ARBA" id="ARBA00022771"/>
    </source>
</evidence>
<evidence type="ECO:0000313" key="18">
    <source>
        <dbReference type="EMBL" id="EHH29964.1"/>
    </source>
</evidence>
<sequence>MAVLLSFKFLHILLQVNSVPLRSNTELCSMAYFSPWTKSQSHSHCSSAGGARAQQLEPQYAQQYHVQVKAYISCFGARQRKGVFILQLCNSFIGDRVHGAPHAVMPEVEFPDQFFTVLTMDHELVTLRDVVINFSQEEWEYLDSAQRNLYWDVMMENYSNLLSLDLESRSETKHLSVGKDIIKNTGSQWEVMESSKLRGLESSICRNDWQSKSKIEVQGPEVGYFSQMKIISENVPTYKTHESLMLPQRTHDSEKPYEYKEYEKVFSCDLEFAEYQKIHTGEKNYACNQCWKTFGIDNSNMLQLNIHTGVKPCKYMEYGNTCSFYKDLNVYQKIDNEKFYKCKEYRRTFGRVEEVTPLQRVHDGEKHFECSFCGKSFRVHAQLTRHQKIHTDEKTYKCMECGKDFRFLSQLTEHQRIHTGEKPYKCMHCEKVFRISSQLIEHQRIHTGEKPYACKECGKAFGVCRELARHQRIHTGKKPYECKACGKVFRNSSSLTRHQRIHTGEKPYKCKECEKAFGVGSELTRHERIHSGQKPYECKECGKFFRLTSALIQHQRIHSGEKPYECKVCRKAFRHSSSFTKHQRIHTGDKPYECKECGNSFSVVGHLTCQPKIYTGEKSFD</sequence>
<dbReference type="SMART" id="SM00355">
    <property type="entry name" value="ZnF_C2H2"/>
    <property type="match status" value="8"/>
</dbReference>
<feature type="domain" description="C2H2-type" evidence="16">
    <location>
        <begin position="508"/>
        <end position="535"/>
    </location>
</feature>
<evidence type="ECO:0000256" key="1">
    <source>
        <dbReference type="ARBA" id="ARBA00003767"/>
    </source>
</evidence>
<evidence type="ECO:0000256" key="5">
    <source>
        <dbReference type="ARBA" id="ARBA00022723"/>
    </source>
</evidence>
<feature type="signal peptide" evidence="15">
    <location>
        <begin position="1"/>
        <end position="18"/>
    </location>
</feature>
<evidence type="ECO:0000256" key="6">
    <source>
        <dbReference type="ARBA" id="ARBA00022737"/>
    </source>
</evidence>
<keyword evidence="13" id="KW-0539">Nucleus</keyword>
<evidence type="ECO:0000256" key="2">
    <source>
        <dbReference type="ARBA" id="ARBA00004123"/>
    </source>
</evidence>
<feature type="domain" description="C2H2-type" evidence="16">
    <location>
        <begin position="424"/>
        <end position="451"/>
    </location>
</feature>
<keyword evidence="5" id="KW-0479">Metal-binding</keyword>
<dbReference type="GO" id="GO:0003677">
    <property type="term" value="F:DNA binding"/>
    <property type="evidence" value="ECO:0007669"/>
    <property type="project" value="UniProtKB-KW"/>
</dbReference>
<feature type="domain" description="C2H2-type" evidence="16">
    <location>
        <begin position="536"/>
        <end position="563"/>
    </location>
</feature>
<dbReference type="Proteomes" id="UP000013456">
    <property type="component" value="Chromosome 19"/>
</dbReference>
<dbReference type="PROSITE" id="PS00028">
    <property type="entry name" value="ZINC_FINGER_C2H2_1"/>
    <property type="match status" value="8"/>
</dbReference>
<keyword evidence="6" id="KW-0677">Repeat</keyword>
<evidence type="ECO:0000256" key="9">
    <source>
        <dbReference type="ARBA" id="ARBA00022843"/>
    </source>
</evidence>
<keyword evidence="12" id="KW-0804">Transcription</keyword>
<dbReference type="SUPFAM" id="SSF109640">
    <property type="entry name" value="KRAB domain (Kruppel-associated box)"/>
    <property type="match status" value="1"/>
</dbReference>
<dbReference type="FunFam" id="3.30.160.60:FF:002750">
    <property type="entry name" value="zinc finger protein 529 isoform X1"/>
    <property type="match status" value="2"/>
</dbReference>
<keyword evidence="4" id="KW-1017">Isopeptide bond</keyword>
<dbReference type="FunFam" id="3.30.160.60:FF:001174">
    <property type="entry name" value="zinc finger protein 527 isoform X1"/>
    <property type="match status" value="1"/>
</dbReference>
<evidence type="ECO:0000256" key="13">
    <source>
        <dbReference type="ARBA" id="ARBA00023242"/>
    </source>
</evidence>
<comment type="function">
    <text evidence="1">May be involved in transcriptional regulation.</text>
</comment>
<feature type="domain" description="C2H2-type" evidence="16">
    <location>
        <begin position="592"/>
        <end position="619"/>
    </location>
</feature>
<feature type="domain" description="C2H2-type" evidence="16">
    <location>
        <begin position="396"/>
        <end position="423"/>
    </location>
</feature>
<organism evidence="18">
    <name type="scientific">Macaca mulatta</name>
    <name type="common">Rhesus macaque</name>
    <dbReference type="NCBI Taxonomy" id="9544"/>
    <lineage>
        <taxon>Eukaryota</taxon>
        <taxon>Metazoa</taxon>
        <taxon>Chordata</taxon>
        <taxon>Craniata</taxon>
        <taxon>Vertebrata</taxon>
        <taxon>Euteleostomi</taxon>
        <taxon>Mammalia</taxon>
        <taxon>Eutheria</taxon>
        <taxon>Euarchontoglires</taxon>
        <taxon>Primates</taxon>
        <taxon>Haplorrhini</taxon>
        <taxon>Catarrhini</taxon>
        <taxon>Cercopithecidae</taxon>
        <taxon>Cercopithecinae</taxon>
        <taxon>Macaca</taxon>
    </lineage>
</organism>
<dbReference type="Gene3D" id="3.30.160.60">
    <property type="entry name" value="Classic Zinc Finger"/>
    <property type="match status" value="10"/>
</dbReference>
<keyword evidence="15" id="KW-0732">Signal</keyword>
<dbReference type="EMBL" id="CM001271">
    <property type="protein sequence ID" value="EHH29964.1"/>
    <property type="molecule type" value="Genomic_DNA"/>
</dbReference>
<evidence type="ECO:0000259" key="16">
    <source>
        <dbReference type="PROSITE" id="PS50157"/>
    </source>
</evidence>
<dbReference type="FunFam" id="3.30.160.60:FF:000737">
    <property type="entry name" value="Zinc finger protein 565"/>
    <property type="match status" value="1"/>
</dbReference>
<keyword evidence="10" id="KW-0805">Transcription regulation</keyword>
<evidence type="ECO:0000256" key="10">
    <source>
        <dbReference type="ARBA" id="ARBA00023015"/>
    </source>
</evidence>
<dbReference type="GO" id="GO:0006355">
    <property type="term" value="P:regulation of DNA-templated transcription"/>
    <property type="evidence" value="ECO:0007669"/>
    <property type="project" value="InterPro"/>
</dbReference>
<protein>
    <submittedName>
        <fullName evidence="18">Zinc finger protein 529</fullName>
    </submittedName>
</protein>
<evidence type="ECO:0000256" key="14">
    <source>
        <dbReference type="PROSITE-ProRule" id="PRU00042"/>
    </source>
</evidence>
<dbReference type="InterPro" id="IPR013087">
    <property type="entry name" value="Znf_C2H2_type"/>
</dbReference>
<feature type="domain" description="C2H2-type" evidence="16">
    <location>
        <begin position="452"/>
        <end position="479"/>
    </location>
</feature>
<gene>
    <name evidence="18" type="ORF">EGK_10524</name>
</gene>
<feature type="domain" description="C2H2-type" evidence="16">
    <location>
        <begin position="564"/>
        <end position="591"/>
    </location>
</feature>
<dbReference type="InterPro" id="IPR036236">
    <property type="entry name" value="Znf_C2H2_sf"/>
</dbReference>
<keyword evidence="7 14" id="KW-0863">Zinc-finger</keyword>
<dbReference type="FunFam" id="3.30.160.60:FF:000020">
    <property type="entry name" value="Zinc finger protein 14 homolog"/>
    <property type="match status" value="1"/>
</dbReference>
<dbReference type="AlphaFoldDB" id="G7NMU3"/>
<dbReference type="FunFam" id="3.30.160.60:FF:000204">
    <property type="entry name" value="Zinc finger protein 331"/>
    <property type="match status" value="1"/>
</dbReference>
<name>G7NMU3_MACMU</name>
<feature type="chain" id="PRO_5003501062" evidence="15">
    <location>
        <begin position="19"/>
        <end position="621"/>
    </location>
</feature>
<comment type="similarity">
    <text evidence="3">Belongs to the krueppel C2H2-type zinc-finger protein family.</text>
</comment>
<keyword evidence="11" id="KW-0238">DNA-binding</keyword>
<reference evidence="18" key="1">
    <citation type="journal article" date="2011" name="Nat. Biotechnol.">
        <title>Genome sequencing and comparison of two nonhuman primate animal models, the cynomolgus and Chinese rhesus macaques.</title>
        <authorList>
            <person name="Yan G."/>
            <person name="Zhang G."/>
            <person name="Fang X."/>
            <person name="Zhang Y."/>
            <person name="Li C."/>
            <person name="Ling F."/>
            <person name="Cooper D.N."/>
            <person name="Li Q."/>
            <person name="Li Y."/>
            <person name="van Gool A.J."/>
            <person name="Du H."/>
            <person name="Chen J."/>
            <person name="Chen R."/>
            <person name="Zhang P."/>
            <person name="Huang Z."/>
            <person name="Thompson J.R."/>
            <person name="Meng Y."/>
            <person name="Bai Y."/>
            <person name="Wang J."/>
            <person name="Zhuo M."/>
            <person name="Wang T."/>
            <person name="Huang Y."/>
            <person name="Wei L."/>
            <person name="Li J."/>
            <person name="Wang Z."/>
            <person name="Hu H."/>
            <person name="Yang P."/>
            <person name="Le L."/>
            <person name="Stenson P.D."/>
            <person name="Li B."/>
            <person name="Liu X."/>
            <person name="Ball E.V."/>
            <person name="An N."/>
            <person name="Huang Q."/>
            <person name="Zhang Y."/>
            <person name="Fan W."/>
            <person name="Zhang X."/>
            <person name="Li Y."/>
            <person name="Wang W."/>
            <person name="Katze M.G."/>
            <person name="Su B."/>
            <person name="Nielsen R."/>
            <person name="Yang H."/>
            <person name="Wang J."/>
            <person name="Wang X."/>
            <person name="Wang J."/>
        </authorList>
    </citation>
    <scope>NUCLEOTIDE SEQUENCE [LARGE SCALE GENOMIC DNA]</scope>
    <source>
        <strain evidence="18">CR-5</strain>
    </source>
</reference>
<evidence type="ECO:0000256" key="15">
    <source>
        <dbReference type="SAM" id="SignalP"/>
    </source>
</evidence>
<keyword evidence="8" id="KW-0862">Zinc</keyword>
<dbReference type="CDD" id="cd07765">
    <property type="entry name" value="KRAB_A-box"/>
    <property type="match status" value="1"/>
</dbReference>
<dbReference type="SMART" id="SM00349">
    <property type="entry name" value="KRAB"/>
    <property type="match status" value="1"/>
</dbReference>
<evidence type="ECO:0000256" key="4">
    <source>
        <dbReference type="ARBA" id="ARBA00022499"/>
    </source>
</evidence>
<dbReference type="Pfam" id="PF01352">
    <property type="entry name" value="KRAB"/>
    <property type="match status" value="1"/>
</dbReference>